<dbReference type="AlphaFoldDB" id="A0A074Z254"/>
<dbReference type="GeneID" id="20324632"/>
<sequence length="143" mass="16283">MVLRVLAESEDNVENAAMGKMSSSYGMISSSKPDHPVAESSELFPEGHRCYTAQLDSVRRWMETRCISLTSAAGKALSTVLTDPAYYWSPTDMVTTNICRQLMPALLANTRRRLRQRRCNFKVSEWDYWPGRFVEVHFSLIGI</sequence>
<gene>
    <name evidence="1" type="ORF">T265_10464</name>
</gene>
<protein>
    <submittedName>
        <fullName evidence="1">Uncharacterized protein</fullName>
    </submittedName>
</protein>
<reference evidence="1 2" key="1">
    <citation type="submission" date="2013-11" db="EMBL/GenBank/DDBJ databases">
        <title>Opisthorchis viverrini - life in the bile duct.</title>
        <authorList>
            <person name="Young N.D."/>
            <person name="Nagarajan N."/>
            <person name="Lin S.J."/>
            <person name="Korhonen P.K."/>
            <person name="Jex A.R."/>
            <person name="Hall R.S."/>
            <person name="Safavi-Hemami H."/>
            <person name="Kaewkong W."/>
            <person name="Bertrand D."/>
            <person name="Gao S."/>
            <person name="Seet Q."/>
            <person name="Wongkham S."/>
            <person name="Teh B.T."/>
            <person name="Wongkham C."/>
            <person name="Intapan P.M."/>
            <person name="Maleewong W."/>
            <person name="Yang X."/>
            <person name="Hu M."/>
            <person name="Wang Z."/>
            <person name="Hofmann A."/>
            <person name="Sternberg P.W."/>
            <person name="Tan P."/>
            <person name="Wang J."/>
            <person name="Gasser R.B."/>
        </authorList>
    </citation>
    <scope>NUCLEOTIDE SEQUENCE [LARGE SCALE GENOMIC DNA]</scope>
</reference>
<evidence type="ECO:0000313" key="1">
    <source>
        <dbReference type="EMBL" id="KER21131.1"/>
    </source>
</evidence>
<name>A0A074Z254_OPIVI</name>
<dbReference type="CTD" id="20324632"/>
<dbReference type="Proteomes" id="UP000054324">
    <property type="component" value="Unassembled WGS sequence"/>
</dbReference>
<accession>A0A074Z254</accession>
<proteinExistence type="predicted"/>
<dbReference type="EMBL" id="KL596991">
    <property type="protein sequence ID" value="KER21131.1"/>
    <property type="molecule type" value="Genomic_DNA"/>
</dbReference>
<organism evidence="1 2">
    <name type="scientific">Opisthorchis viverrini</name>
    <name type="common">Southeast Asian liver fluke</name>
    <dbReference type="NCBI Taxonomy" id="6198"/>
    <lineage>
        <taxon>Eukaryota</taxon>
        <taxon>Metazoa</taxon>
        <taxon>Spiralia</taxon>
        <taxon>Lophotrochozoa</taxon>
        <taxon>Platyhelminthes</taxon>
        <taxon>Trematoda</taxon>
        <taxon>Digenea</taxon>
        <taxon>Opisthorchiida</taxon>
        <taxon>Opisthorchiata</taxon>
        <taxon>Opisthorchiidae</taxon>
        <taxon>Opisthorchis</taxon>
    </lineage>
</organism>
<dbReference type="KEGG" id="ovi:T265_10464"/>
<keyword evidence="2" id="KW-1185">Reference proteome</keyword>
<dbReference type="RefSeq" id="XP_009175107.1">
    <property type="nucleotide sequence ID" value="XM_009176843.1"/>
</dbReference>
<evidence type="ECO:0000313" key="2">
    <source>
        <dbReference type="Proteomes" id="UP000054324"/>
    </source>
</evidence>